<accession>A0A9X2HZY0</accession>
<gene>
    <name evidence="2" type="ORF">M9979_13915</name>
</gene>
<reference evidence="2" key="1">
    <citation type="submission" date="2022-05" db="EMBL/GenBank/DDBJ databases">
        <title>Sphingomonas sp. strain RP10 Genome sequencing and assembly.</title>
        <authorList>
            <person name="Kim I."/>
        </authorList>
    </citation>
    <scope>NUCLEOTIDE SEQUENCE</scope>
    <source>
        <strain evidence="2">RP10</strain>
    </source>
</reference>
<dbReference type="Proteomes" id="UP001139486">
    <property type="component" value="Unassembled WGS sequence"/>
</dbReference>
<protein>
    <submittedName>
        <fullName evidence="2">Uncharacterized protein</fullName>
    </submittedName>
</protein>
<dbReference type="AlphaFoldDB" id="A0A9X2HZY0"/>
<sequence>MMTADDMKNSNLQSSMSLIQPPFDPEGVPAYLDAAARALGAPSDAGLARTMGVRPHIIANWRRRKAVPESYCGWFRSTLVEKIGTYNTTLPDVSLEARAAVVLLIAETRGDPVRAGSSAAIAAGLGLGGLLALAQFLVDLGAGWESERLVALMLPLMSQFRQADQLRYALVR</sequence>
<keyword evidence="1" id="KW-0472">Membrane</keyword>
<evidence type="ECO:0000313" key="2">
    <source>
        <dbReference type="EMBL" id="MCP3735965.1"/>
    </source>
</evidence>
<feature type="transmembrane region" description="Helical" evidence="1">
    <location>
        <begin position="119"/>
        <end position="138"/>
    </location>
</feature>
<evidence type="ECO:0000313" key="3">
    <source>
        <dbReference type="Proteomes" id="UP001139486"/>
    </source>
</evidence>
<evidence type="ECO:0000256" key="1">
    <source>
        <dbReference type="SAM" id="Phobius"/>
    </source>
</evidence>
<organism evidence="2 3">
    <name type="scientific">Sphingomonas liriopis</name>
    <dbReference type="NCBI Taxonomy" id="2949094"/>
    <lineage>
        <taxon>Bacteria</taxon>
        <taxon>Pseudomonadati</taxon>
        <taxon>Pseudomonadota</taxon>
        <taxon>Alphaproteobacteria</taxon>
        <taxon>Sphingomonadales</taxon>
        <taxon>Sphingomonadaceae</taxon>
        <taxon>Sphingomonas</taxon>
    </lineage>
</organism>
<keyword evidence="1" id="KW-1133">Transmembrane helix</keyword>
<keyword evidence="1" id="KW-0812">Transmembrane</keyword>
<name>A0A9X2HZY0_9SPHN</name>
<comment type="caution">
    <text evidence="2">The sequence shown here is derived from an EMBL/GenBank/DDBJ whole genome shotgun (WGS) entry which is preliminary data.</text>
</comment>
<dbReference type="EMBL" id="JAMLDY010000018">
    <property type="protein sequence ID" value="MCP3735965.1"/>
    <property type="molecule type" value="Genomic_DNA"/>
</dbReference>
<proteinExistence type="predicted"/>
<dbReference type="RefSeq" id="WP_254289962.1">
    <property type="nucleotide sequence ID" value="NZ_JAMLDY010000018.1"/>
</dbReference>
<keyword evidence="3" id="KW-1185">Reference proteome</keyword>